<dbReference type="Proteomes" id="UP000092952">
    <property type="component" value="Chromosome"/>
</dbReference>
<dbReference type="FunCoup" id="A0A1B1YX46">
    <property type="interactions" value="504"/>
</dbReference>
<name>A0A1B1YX46_9GAMM</name>
<dbReference type="PANTHER" id="PTHR32125:SF4">
    <property type="entry name" value="2-C-METHYL-D-ERYTHRITOL 4-PHOSPHATE CYTIDYLYLTRANSFERASE, CHLOROPLASTIC"/>
    <property type="match status" value="1"/>
</dbReference>
<feature type="site" description="Positions MEP for the nucleophilic attack" evidence="7">
    <location>
        <position position="195"/>
    </location>
</feature>
<sequence length="219" mass="23578">MAADLPKQYLPLAGAPVLVHTLERLAAHPRIAGIVLALREADPYWQALGFTCAKPLQVVAGGASRAASVLAALDWLARRQQPRTPVLVHDAVRPLLHAGDIHSLCAEPLDEHGCLLATPLTDTLKRADAAGRVRETVPRDGLWTVQTPQRFRLDVLRAALAAALAAGQEPTDEAQAMESAGFRPRLLPGRRDNIKITVAQDLPLAECLLAAQARFDRTA</sequence>
<dbReference type="InterPro" id="IPR001228">
    <property type="entry name" value="IspD"/>
</dbReference>
<organism evidence="8 9">
    <name type="scientific">Immundisolibacter cernigliae</name>
    <dbReference type="NCBI Taxonomy" id="1810504"/>
    <lineage>
        <taxon>Bacteria</taxon>
        <taxon>Pseudomonadati</taxon>
        <taxon>Pseudomonadota</taxon>
        <taxon>Gammaproteobacteria</taxon>
        <taxon>Immundisolibacterales</taxon>
        <taxon>Immundisolibacteraceae</taxon>
        <taxon>Immundisolibacter</taxon>
    </lineage>
</organism>
<dbReference type="EMBL" id="CP014671">
    <property type="protein sequence ID" value="ANX05444.1"/>
    <property type="molecule type" value="Genomic_DNA"/>
</dbReference>
<evidence type="ECO:0000313" key="8">
    <source>
        <dbReference type="EMBL" id="ANX05444.1"/>
    </source>
</evidence>
<dbReference type="AlphaFoldDB" id="A0A1B1YX46"/>
<dbReference type="NCBIfam" id="TIGR00453">
    <property type="entry name" value="ispD"/>
    <property type="match status" value="1"/>
</dbReference>
<evidence type="ECO:0000256" key="4">
    <source>
        <dbReference type="ARBA" id="ARBA00022679"/>
    </source>
</evidence>
<comment type="caution">
    <text evidence="7">Lacks conserved residue(s) required for the propagation of feature annotation.</text>
</comment>
<comment type="similarity">
    <text evidence="3 7">Belongs to the IspD/TarI cytidylyltransferase family. IspD subfamily.</text>
</comment>
<gene>
    <name evidence="7" type="primary">ispD</name>
    <name evidence="8" type="ORF">PG2T_01930</name>
</gene>
<dbReference type="SUPFAM" id="SSF53448">
    <property type="entry name" value="Nucleotide-diphospho-sugar transferases"/>
    <property type="match status" value="1"/>
</dbReference>
<keyword evidence="6 7" id="KW-0414">Isoprene biosynthesis</keyword>
<evidence type="ECO:0000256" key="6">
    <source>
        <dbReference type="ARBA" id="ARBA00023229"/>
    </source>
</evidence>
<feature type="site" description="Positions MEP for the nucleophilic attack" evidence="7">
    <location>
        <position position="139"/>
    </location>
</feature>
<protein>
    <recommendedName>
        <fullName evidence="7">2-C-methyl-D-erythritol 4-phosphate cytidylyltransferase</fullName>
        <ecNumber evidence="7">2.7.7.60</ecNumber>
    </recommendedName>
    <alternativeName>
        <fullName evidence="7">4-diphosphocytidyl-2C-methyl-D-erythritol synthase</fullName>
    </alternativeName>
    <alternativeName>
        <fullName evidence="7">MEP cytidylyltransferase</fullName>
        <shortName evidence="7">MCT</shortName>
    </alternativeName>
</protein>
<dbReference type="PANTHER" id="PTHR32125">
    <property type="entry name" value="2-C-METHYL-D-ERYTHRITOL 4-PHOSPHATE CYTIDYLYLTRANSFERASE, CHLOROPLASTIC"/>
    <property type="match status" value="1"/>
</dbReference>
<keyword evidence="5 7" id="KW-0548">Nucleotidyltransferase</keyword>
<proteinExistence type="inferred from homology"/>
<dbReference type="InterPro" id="IPR034683">
    <property type="entry name" value="IspD/TarI"/>
</dbReference>
<comment type="catalytic activity">
    <reaction evidence="1 7">
        <text>2-C-methyl-D-erythritol 4-phosphate + CTP + H(+) = 4-CDP-2-C-methyl-D-erythritol + diphosphate</text>
        <dbReference type="Rhea" id="RHEA:13429"/>
        <dbReference type="ChEBI" id="CHEBI:15378"/>
        <dbReference type="ChEBI" id="CHEBI:33019"/>
        <dbReference type="ChEBI" id="CHEBI:37563"/>
        <dbReference type="ChEBI" id="CHEBI:57823"/>
        <dbReference type="ChEBI" id="CHEBI:58262"/>
        <dbReference type="EC" id="2.7.7.60"/>
    </reaction>
</comment>
<dbReference type="InterPro" id="IPR029044">
    <property type="entry name" value="Nucleotide-diphossugar_trans"/>
</dbReference>
<reference evidence="9" key="1">
    <citation type="submission" date="2016-03" db="EMBL/GenBank/DDBJ databases">
        <title>Complete genome sequence of Solimmundus cernigliae, representing a novel lineage of polycyclic aromatic hydrocarbon degraders within the Gammaproteobacteria.</title>
        <authorList>
            <person name="Singleton D.R."/>
            <person name="Dickey A.N."/>
            <person name="Scholl E.H."/>
            <person name="Wright F.A."/>
            <person name="Aitken M.D."/>
        </authorList>
    </citation>
    <scope>NUCLEOTIDE SEQUENCE [LARGE SCALE GENOMIC DNA]</scope>
    <source>
        <strain evidence="9">TR3.2</strain>
    </source>
</reference>
<evidence type="ECO:0000256" key="2">
    <source>
        <dbReference type="ARBA" id="ARBA00004787"/>
    </source>
</evidence>
<dbReference type="CDD" id="cd02516">
    <property type="entry name" value="CDP-ME_synthetase"/>
    <property type="match status" value="1"/>
</dbReference>
<keyword evidence="9" id="KW-1185">Reference proteome</keyword>
<dbReference type="Pfam" id="PF01128">
    <property type="entry name" value="IspD"/>
    <property type="match status" value="1"/>
</dbReference>
<dbReference type="RefSeq" id="WP_068807561.1">
    <property type="nucleotide sequence ID" value="NZ_CP014671.1"/>
</dbReference>
<dbReference type="STRING" id="1810504.PG2T_01930"/>
<keyword evidence="4 7" id="KW-0808">Transferase</keyword>
<dbReference type="KEGG" id="gbi:PG2T_01930"/>
<dbReference type="FunFam" id="3.90.550.10:FF:000003">
    <property type="entry name" value="2-C-methyl-D-erythritol 4-phosphate cytidylyltransferase"/>
    <property type="match status" value="1"/>
</dbReference>
<comment type="pathway">
    <text evidence="2 7">Isoprenoid biosynthesis; isopentenyl diphosphate biosynthesis via DXP pathway; isopentenyl diphosphate from 1-deoxy-D-xylulose 5-phosphate: step 2/6.</text>
</comment>
<feature type="site" description="Transition state stabilizer" evidence="7">
    <location>
        <position position="7"/>
    </location>
</feature>
<dbReference type="InterPro" id="IPR050088">
    <property type="entry name" value="IspD/TarI_cytidylyltransf_bact"/>
</dbReference>
<evidence type="ECO:0000313" key="9">
    <source>
        <dbReference type="Proteomes" id="UP000092952"/>
    </source>
</evidence>
<dbReference type="InParanoid" id="A0A1B1YX46"/>
<dbReference type="EC" id="2.7.7.60" evidence="7"/>
<evidence type="ECO:0000256" key="3">
    <source>
        <dbReference type="ARBA" id="ARBA00009789"/>
    </source>
</evidence>
<dbReference type="HAMAP" id="MF_00108">
    <property type="entry name" value="IspD"/>
    <property type="match status" value="1"/>
</dbReference>
<dbReference type="UniPathway" id="UPA00056">
    <property type="reaction ID" value="UER00093"/>
</dbReference>
<comment type="function">
    <text evidence="7">Catalyzes the formation of 4-diphosphocytidyl-2-C-methyl-D-erythritol from CTP and 2-C-methyl-D-erythritol 4-phosphate (MEP).</text>
</comment>
<dbReference type="Gene3D" id="3.90.550.10">
    <property type="entry name" value="Spore Coat Polysaccharide Biosynthesis Protein SpsA, Chain A"/>
    <property type="match status" value="1"/>
</dbReference>
<dbReference type="GO" id="GO:0019288">
    <property type="term" value="P:isopentenyl diphosphate biosynthetic process, methylerythritol 4-phosphate pathway"/>
    <property type="evidence" value="ECO:0007669"/>
    <property type="project" value="UniProtKB-UniRule"/>
</dbReference>
<evidence type="ECO:0000256" key="5">
    <source>
        <dbReference type="ARBA" id="ARBA00022695"/>
    </source>
</evidence>
<dbReference type="PROSITE" id="PS01295">
    <property type="entry name" value="ISPD"/>
    <property type="match status" value="1"/>
</dbReference>
<dbReference type="InterPro" id="IPR018294">
    <property type="entry name" value="ISPD_synthase_CS"/>
</dbReference>
<dbReference type="GO" id="GO:0050518">
    <property type="term" value="F:2-C-methyl-D-erythritol 4-phosphate cytidylyltransferase activity"/>
    <property type="evidence" value="ECO:0007669"/>
    <property type="project" value="UniProtKB-UniRule"/>
</dbReference>
<evidence type="ECO:0000256" key="7">
    <source>
        <dbReference type="HAMAP-Rule" id="MF_00108"/>
    </source>
</evidence>
<evidence type="ECO:0000256" key="1">
    <source>
        <dbReference type="ARBA" id="ARBA00001282"/>
    </source>
</evidence>
<accession>A0A1B1YX46</accession>